<dbReference type="Proteomes" id="UP000269883">
    <property type="component" value="Chromosome"/>
</dbReference>
<dbReference type="OrthoDB" id="9803916at2"/>
<dbReference type="InterPro" id="IPR041712">
    <property type="entry name" value="DHPS-like_MBL-fold"/>
</dbReference>
<accession>A0A2Z6B2Z6</accession>
<dbReference type="InterPro" id="IPR052926">
    <property type="entry name" value="Metallo-beta-lactamase_dom"/>
</dbReference>
<keyword evidence="3" id="KW-1185">Reference proteome</keyword>
<dbReference type="PANTHER" id="PTHR13754">
    <property type="entry name" value="METALLO-BETA-LACTAMASE SUPERFAMILY PROTEIN"/>
    <property type="match status" value="1"/>
</dbReference>
<dbReference type="InterPro" id="IPR001279">
    <property type="entry name" value="Metallo-B-lactamas"/>
</dbReference>
<dbReference type="KEGG" id="dfl:DFE_3178"/>
<dbReference type="Gene3D" id="3.60.15.10">
    <property type="entry name" value="Ribonuclease Z/Hydroxyacylglutathione hydrolase-like"/>
    <property type="match status" value="1"/>
</dbReference>
<gene>
    <name evidence="2" type="ORF">DFE_3178</name>
</gene>
<dbReference type="GO" id="GO:0016740">
    <property type="term" value="F:transferase activity"/>
    <property type="evidence" value="ECO:0007669"/>
    <property type="project" value="TreeGrafter"/>
</dbReference>
<dbReference type="RefSeq" id="WP_126380905.1">
    <property type="nucleotide sequence ID" value="NZ_AP017378.1"/>
</dbReference>
<protein>
    <submittedName>
        <fullName evidence="2">Beta-lactamase domain protein</fullName>
    </submittedName>
</protein>
<sequence length="284" mass="31243">MKATVLVDNNTIIDRYFLGEPGLSVLVEVDGLRVLLDCGYSGVFIENARRMNIDLLHLDWLVLSHGHLDHTWGLVDLIRLYTEAGINGIDLSRPRLLAHPEALVTRLANKIPEIGSLIGQDKLARHFDMAPSREPQWLSERLVWLGEIPRKFDFEYVGPTERLLVSAEGETVPDELVDDGALACVTDQGLVVISGCSHSGVCNIVEHAREVTGQERVVDVLGGFHLLNAPEARLQATADYLGALNLESLHACHCTDLAARICLARTCPVRETGSGLVLEYPTNQ</sequence>
<evidence type="ECO:0000313" key="3">
    <source>
        <dbReference type="Proteomes" id="UP000269883"/>
    </source>
</evidence>
<name>A0A2Z6B2Z6_9BACT</name>
<reference evidence="2 3" key="1">
    <citation type="journal article" date="2018" name="Sci. Adv.">
        <title>Multi-heme cytochromes provide a pathway for survival in energy-limited environments.</title>
        <authorList>
            <person name="Deng X."/>
            <person name="Dohmae N."/>
            <person name="Nealson K.H."/>
            <person name="Hashimoto K."/>
            <person name="Okamoto A."/>
        </authorList>
    </citation>
    <scope>NUCLEOTIDE SEQUENCE [LARGE SCALE GENOMIC DNA]</scope>
    <source>
        <strain evidence="2 3">IS5</strain>
    </source>
</reference>
<dbReference type="EMBL" id="AP017378">
    <property type="protein sequence ID" value="BBD09904.1"/>
    <property type="molecule type" value="Genomic_DNA"/>
</dbReference>
<feature type="domain" description="Metallo-beta-lactamase" evidence="1">
    <location>
        <begin position="21"/>
        <end position="82"/>
    </location>
</feature>
<dbReference type="AlphaFoldDB" id="A0A2Z6B2Z6"/>
<dbReference type="Pfam" id="PF00753">
    <property type="entry name" value="Lactamase_B"/>
    <property type="match status" value="1"/>
</dbReference>
<dbReference type="CDD" id="cd07713">
    <property type="entry name" value="DHPS-like_MBL-fold"/>
    <property type="match status" value="1"/>
</dbReference>
<proteinExistence type="predicted"/>
<dbReference type="SUPFAM" id="SSF56281">
    <property type="entry name" value="Metallo-hydrolase/oxidoreductase"/>
    <property type="match status" value="1"/>
</dbReference>
<dbReference type="InterPro" id="IPR036866">
    <property type="entry name" value="RibonucZ/Hydroxyglut_hydro"/>
</dbReference>
<evidence type="ECO:0000313" key="2">
    <source>
        <dbReference type="EMBL" id="BBD09904.1"/>
    </source>
</evidence>
<evidence type="ECO:0000259" key="1">
    <source>
        <dbReference type="Pfam" id="PF00753"/>
    </source>
</evidence>
<dbReference type="PANTHER" id="PTHR13754:SF18">
    <property type="entry name" value="7,8-DIHYDROPTERIN-6-METHYL-4-(BETA-D-RIBOFURANOSYL)-AMINOBENZENE-5'-PHOSPHATE SYNTHASE"/>
    <property type="match status" value="1"/>
</dbReference>
<organism evidence="2 3">
    <name type="scientific">Desulfovibrio ferrophilus</name>
    <dbReference type="NCBI Taxonomy" id="241368"/>
    <lineage>
        <taxon>Bacteria</taxon>
        <taxon>Pseudomonadati</taxon>
        <taxon>Thermodesulfobacteriota</taxon>
        <taxon>Desulfovibrionia</taxon>
        <taxon>Desulfovibrionales</taxon>
        <taxon>Desulfovibrionaceae</taxon>
        <taxon>Desulfovibrio</taxon>
    </lineage>
</organism>